<dbReference type="InterPro" id="IPR000719">
    <property type="entry name" value="Prot_kinase_dom"/>
</dbReference>
<evidence type="ECO:0000259" key="5">
    <source>
        <dbReference type="PROSITE" id="PS50043"/>
    </source>
</evidence>
<evidence type="ECO:0000256" key="3">
    <source>
        <dbReference type="SAM" id="MobiDB-lite"/>
    </source>
</evidence>
<reference evidence="7" key="1">
    <citation type="journal article" date="2019" name="Int. J. Syst. Evol. Microbiol.">
        <title>The Global Catalogue of Microorganisms (GCM) 10K type strain sequencing project: providing services to taxonomists for standard genome sequencing and annotation.</title>
        <authorList>
            <consortium name="The Broad Institute Genomics Platform"/>
            <consortium name="The Broad Institute Genome Sequencing Center for Infectious Disease"/>
            <person name="Wu L."/>
            <person name="Ma J."/>
        </authorList>
    </citation>
    <scope>NUCLEOTIDE SEQUENCE [LARGE SCALE GENOMIC DNA]</scope>
    <source>
        <strain evidence="7">KCTC 33676</strain>
    </source>
</reference>
<dbReference type="InterPro" id="IPR003018">
    <property type="entry name" value="GAF"/>
</dbReference>
<organism evidence="6 7">
    <name type="scientific">Marinicrinis sediminis</name>
    <dbReference type="NCBI Taxonomy" id="1652465"/>
    <lineage>
        <taxon>Bacteria</taxon>
        <taxon>Bacillati</taxon>
        <taxon>Bacillota</taxon>
        <taxon>Bacilli</taxon>
        <taxon>Bacillales</taxon>
        <taxon>Paenibacillaceae</taxon>
    </lineage>
</organism>
<dbReference type="SUPFAM" id="SSF55781">
    <property type="entry name" value="GAF domain-like"/>
    <property type="match status" value="1"/>
</dbReference>
<evidence type="ECO:0000256" key="1">
    <source>
        <dbReference type="ARBA" id="ARBA00023015"/>
    </source>
</evidence>
<dbReference type="Gene3D" id="1.10.510.10">
    <property type="entry name" value="Transferase(Phosphotransferase) domain 1"/>
    <property type="match status" value="1"/>
</dbReference>
<dbReference type="InterPro" id="IPR029016">
    <property type="entry name" value="GAF-like_dom_sf"/>
</dbReference>
<dbReference type="InterPro" id="IPR027417">
    <property type="entry name" value="P-loop_NTPase"/>
</dbReference>
<dbReference type="Pfam" id="PF13191">
    <property type="entry name" value="AAA_16"/>
    <property type="match status" value="1"/>
</dbReference>
<gene>
    <name evidence="6" type="ORF">ACFSUC_11175</name>
</gene>
<dbReference type="SUPFAM" id="SSF56112">
    <property type="entry name" value="Protein kinase-like (PK-like)"/>
    <property type="match status" value="1"/>
</dbReference>
<evidence type="ECO:0000313" key="7">
    <source>
        <dbReference type="Proteomes" id="UP001597497"/>
    </source>
</evidence>
<dbReference type="InterPro" id="IPR053159">
    <property type="entry name" value="Hybrid_Histidine_Kinase"/>
</dbReference>
<name>A0ABW5RB36_9BACL</name>
<dbReference type="Pfam" id="PF01590">
    <property type="entry name" value="GAF"/>
    <property type="match status" value="1"/>
</dbReference>
<dbReference type="Pfam" id="PF00196">
    <property type="entry name" value="GerE"/>
    <property type="match status" value="1"/>
</dbReference>
<protein>
    <submittedName>
        <fullName evidence="6">AAA family ATPase</fullName>
    </submittedName>
</protein>
<dbReference type="Gene3D" id="1.10.10.10">
    <property type="entry name" value="Winged helix-like DNA-binding domain superfamily/Winged helix DNA-binding domain"/>
    <property type="match status" value="1"/>
</dbReference>
<dbReference type="PANTHER" id="PTHR43642">
    <property type="entry name" value="HYBRID SIGNAL TRANSDUCTION HISTIDINE KINASE G"/>
    <property type="match status" value="1"/>
</dbReference>
<keyword evidence="1" id="KW-0805">Transcription regulation</keyword>
<feature type="region of interest" description="Disordered" evidence="3">
    <location>
        <begin position="1368"/>
        <end position="1390"/>
    </location>
</feature>
<dbReference type="Gene3D" id="3.30.450.40">
    <property type="match status" value="1"/>
</dbReference>
<dbReference type="InterPro" id="IPR041664">
    <property type="entry name" value="AAA_16"/>
</dbReference>
<dbReference type="SUPFAM" id="SSF52540">
    <property type="entry name" value="P-loop containing nucleoside triphosphate hydrolases"/>
    <property type="match status" value="1"/>
</dbReference>
<dbReference type="EMBL" id="JBHUMM010000025">
    <property type="protein sequence ID" value="MFD2672163.1"/>
    <property type="molecule type" value="Genomic_DNA"/>
</dbReference>
<evidence type="ECO:0000313" key="6">
    <source>
        <dbReference type="EMBL" id="MFD2672163.1"/>
    </source>
</evidence>
<keyword evidence="7" id="KW-1185">Reference proteome</keyword>
<dbReference type="Proteomes" id="UP001597497">
    <property type="component" value="Unassembled WGS sequence"/>
</dbReference>
<proteinExistence type="predicted"/>
<dbReference type="PROSITE" id="PS00622">
    <property type="entry name" value="HTH_LUXR_1"/>
    <property type="match status" value="1"/>
</dbReference>
<accession>A0ABW5RB36</accession>
<sequence>MNESRDTTLSAFMKSSRIDTSLFFSMAMQLVERVQERHQSTPIPHGINPDTIGVVVNGEQVTLRWIDESQEHAEQAYAYMSPEHAGRMFRQPDHRSDLYGIGVLFYEWLTGETPFKAHSLGEWMHAHMAKLPVPVSARQPQVPGMVNDLVMKLLSKSPEDRYQSAYGLLDDLRKGSEAWRAEGTIHPFPLGSLDARSSLRLPDKLVGRAREWQQLVEVYDRSTRGSKELLFIGGHTGSGKSALVQAFRDYVWQRDGYGVVGKCEPLQESKPYAPFITAITELIRQIVAGGEEQVQSWKAKLSRAVGQSGNVLTHVMPELSWLLGKPMPVEPLSPVEATNRFRRLFANVIQAFADEKHPLVIGLDDLQWADSATLQLLAELWHHSSLKHVMIIGTYRDHEVNEEHRLHELFLDTPESAVAPIGVMHIQGLSYPEVLRYLSDMLQTEAEEIRPFADVLYPQTAGNPLYLNEMVQTCHERSCLYFNAERMGWEWDLPAMQEMVGFQHVVDLIRSRIHMLPEATRRVLGWAGCLGASFPLEKLSLVTGQSTERVMDVLLPAVSEGWLVVEQGRMRFLHDQVQRVAYDLISEADKQQVHLDIGRSLLNAFGTDAEDEHLFEIVHHLNTGRVHMTEFAEAERLARLNLRAGKKAKASAAYGQASELLTIGARLVERAGWHGLDALYAQLVLERTECLYFGGHIDQAETDLRQLLQHTEALPVRARIYATMVMMYSFHKRMEEAAATALEAMNEFGFSIPISTSRSAMLIEVARTQLALANKRMQLSELPNNDDARHQALSEIVMVSASVIYVVNPQLAVVLFAKYVRLSLRQGLGDAFSIALGSYAITLAFGLGSHKTALQLVETAWHYAEQSDRLLLKGKIQVIMALVMQYAHPQQVDALFEQAGQMSIECGDLVNAGNAIACHLIVSDLNLRRLDQMCKAYEEPYGQVLDEITLRVLHIARRYVERLQHDAGDDSLVFNIPNMPEDVPGLEDAWSSEEKGNWFYFYTCKLEVAFLYGRYAEAVALAEKARMFEKEIMVTVNQKYVFYYALAMMAMYRDRAERWNREHRTKLRPFMNRMRKWSNVSPNRTLAKYRIMQAAYASLHGQDEKALRLYDQAIEEAQQAGECRDEAIAAELAAGVYLRRNERDRYEAYLQIAGEAYDKWGASGKVKALQDRVPSLASLASLQSATTHPKAKTETHSTAAARQDTSLRKDLDMEMLRQISQSLIPYPSEVAMSATFLQLALHTAGAERGLVLFADSGELLIHAQQEMNDAQEALTQESRYSASVVQYVHRTKESVVVGEAGQSLFASEAYIQHHKPRSILCMAIRDADHREGVLYLENNLTANAFTEDRVDMLELIFSRMVYAEHKQSGDRSTDLPKAPNSKEPSPLVESLTSREMEIVHLIAEGLSNKQIALRLDITEGTVKSHANNIYGKLQVNKRVQAIKKARELQIVE</sequence>
<dbReference type="PRINTS" id="PR00038">
    <property type="entry name" value="HTHLUXR"/>
</dbReference>
<dbReference type="PROSITE" id="PS50043">
    <property type="entry name" value="HTH_LUXR_2"/>
    <property type="match status" value="1"/>
</dbReference>
<feature type="domain" description="HTH luxR-type" evidence="5">
    <location>
        <begin position="1384"/>
        <end position="1449"/>
    </location>
</feature>
<dbReference type="InterPro" id="IPR000792">
    <property type="entry name" value="Tscrpt_reg_LuxR_C"/>
</dbReference>
<dbReference type="InterPro" id="IPR011009">
    <property type="entry name" value="Kinase-like_dom_sf"/>
</dbReference>
<dbReference type="SUPFAM" id="SSF46894">
    <property type="entry name" value="C-terminal effector domain of the bipartite response regulators"/>
    <property type="match status" value="1"/>
</dbReference>
<keyword evidence="2" id="KW-0804">Transcription</keyword>
<feature type="domain" description="Protein kinase" evidence="4">
    <location>
        <begin position="1"/>
        <end position="189"/>
    </location>
</feature>
<dbReference type="InterPro" id="IPR036388">
    <property type="entry name" value="WH-like_DNA-bd_sf"/>
</dbReference>
<dbReference type="CDD" id="cd06170">
    <property type="entry name" value="LuxR_C_like"/>
    <property type="match status" value="1"/>
</dbReference>
<comment type="caution">
    <text evidence="6">The sequence shown here is derived from an EMBL/GenBank/DDBJ whole genome shotgun (WGS) entry which is preliminary data.</text>
</comment>
<dbReference type="InterPro" id="IPR016032">
    <property type="entry name" value="Sig_transdc_resp-reg_C-effctor"/>
</dbReference>
<dbReference type="PROSITE" id="PS50011">
    <property type="entry name" value="PROTEIN_KINASE_DOM"/>
    <property type="match status" value="1"/>
</dbReference>
<evidence type="ECO:0000256" key="2">
    <source>
        <dbReference type="ARBA" id="ARBA00023163"/>
    </source>
</evidence>
<dbReference type="RefSeq" id="WP_379929684.1">
    <property type="nucleotide sequence ID" value="NZ_JBHUMM010000025.1"/>
</dbReference>
<evidence type="ECO:0000259" key="4">
    <source>
        <dbReference type="PROSITE" id="PS50011"/>
    </source>
</evidence>
<dbReference type="PANTHER" id="PTHR43642:SF1">
    <property type="entry name" value="HYBRID SIGNAL TRANSDUCTION HISTIDINE KINASE G"/>
    <property type="match status" value="1"/>
</dbReference>
<dbReference type="Gene3D" id="3.40.50.300">
    <property type="entry name" value="P-loop containing nucleotide triphosphate hydrolases"/>
    <property type="match status" value="1"/>
</dbReference>
<dbReference type="SMART" id="SM00421">
    <property type="entry name" value="HTH_LUXR"/>
    <property type="match status" value="1"/>
</dbReference>